<dbReference type="PANTHER" id="PTHR11455:SF18">
    <property type="entry name" value="SI:CH1073-390K14.1"/>
    <property type="match status" value="1"/>
</dbReference>
<evidence type="ECO:0000256" key="6">
    <source>
        <dbReference type="PIRSR" id="PIRSR602081-2"/>
    </source>
</evidence>
<dbReference type="InterPro" id="IPR014729">
    <property type="entry name" value="Rossmann-like_a/b/a_fold"/>
</dbReference>
<keyword evidence="4" id="KW-0157">Chromophore</keyword>
<dbReference type="PANTHER" id="PTHR11455">
    <property type="entry name" value="CRYPTOCHROME"/>
    <property type="match status" value="1"/>
</dbReference>
<comment type="similarity">
    <text evidence="1">Belongs to the DNA photolyase class-1 family.</text>
</comment>
<feature type="compositionally biased region" description="Low complexity" evidence="7">
    <location>
        <begin position="14"/>
        <end position="40"/>
    </location>
</feature>
<dbReference type="GO" id="GO:0005634">
    <property type="term" value="C:nucleus"/>
    <property type="evidence" value="ECO:0007669"/>
    <property type="project" value="TreeGrafter"/>
</dbReference>
<accession>A0A830I098</accession>
<sequence length="809" mass="88363">MGGGHPPHSPPPHLVSSLVEARNPAAAAAANENNNNTNNNNEKKKSKAPHGGSSTPASAPAAAAANINTNTNTNANNDNNNDNNNNKNNDNNKSAEEDAAVASEPLNVQNSTFQSSEIAIVWFRRDLRVDDNPALSAAAASGFPVLPVFIWEPEEQGQFRPGMYARWWLSQSLFRLEENLRDLGTSRMTYLRANTASRALLQLREALGENTKCHLFFNNLYDAISLARDAQLKVDMIQRDIPVSTFNADLLYEPWEVLGANGARFTTFEEFWKCLRNLPYAPTQPQPSPASLKGVPHATLARVNALAHQLQELSILSSDEALCMEALEQRWRPGSRGAQRLFESFCRHALDSFSWERAKVDTTSTSQLSPHLHLGEISVRRIYYRIVMLQNECEKLGGGAAAPVDVVGAAAKEGMDGNEEEEEAEAEVPHEEEGADEGQRESNGAAGNAGAGAGASAGAGAGAGAAATATTTTTTTGGTIVGGLSAGGNAGAPRRMLDGSHTEYLRCLGLREWSRYLSFFYPFTHQRSLLSQLRAVPWNYDQNLFHRWKTGATGYPLVDAAMRQLWSTGWLHNRMRMVVASFLVKHLLLPWQWGLRHFWESQLDADLECDVLGWQYVSGCLADGHSFMIQIDIQSEARRFDPKGNYVRRWIAQLSRLPAKYIHAPWLAPPEVLAAAGVQLGSEGGYPLPVVDPADSRERLQRAVEHLRRMATEMSPPSTEEADDVPAAQSGDLMGERGGTIPRDKSGSPEDIANSHAAGGDMSPTAAKRSEEGEMDGIDFGKGTLPPTLRDVHDDMSSIDKMNKRKRLA</sequence>
<keyword evidence="10" id="KW-1185">Reference proteome</keyword>
<protein>
    <submittedName>
        <fullName evidence="9">Cryptochrome-1</fullName>
    </submittedName>
</protein>
<feature type="site" description="Electron transfer via tryptophanyl radical" evidence="6">
    <location>
        <position position="614"/>
    </location>
</feature>
<feature type="site" description="Electron transfer via tryptophanyl radical" evidence="6">
    <location>
        <position position="538"/>
    </location>
</feature>
<keyword evidence="2 5" id="KW-0285">Flavoprotein</keyword>
<dbReference type="GO" id="GO:0043153">
    <property type="term" value="P:entrainment of circadian clock by photoperiod"/>
    <property type="evidence" value="ECO:0007669"/>
    <property type="project" value="TreeGrafter"/>
</dbReference>
<dbReference type="InterPro" id="IPR018394">
    <property type="entry name" value="DNA_photolyase_1_CS_C"/>
</dbReference>
<dbReference type="Gene3D" id="1.25.40.80">
    <property type="match status" value="1"/>
</dbReference>
<feature type="region of interest" description="Disordered" evidence="7">
    <location>
        <begin position="710"/>
        <end position="809"/>
    </location>
</feature>
<feature type="compositionally biased region" description="Basic and acidic residues" evidence="7">
    <location>
        <begin position="427"/>
        <end position="440"/>
    </location>
</feature>
<evidence type="ECO:0000256" key="7">
    <source>
        <dbReference type="SAM" id="MobiDB-lite"/>
    </source>
</evidence>
<dbReference type="PROSITE" id="PS00394">
    <property type="entry name" value="DNA_PHOTOLYASES_1_1"/>
    <property type="match status" value="1"/>
</dbReference>
<dbReference type="PROSITE" id="PS51645">
    <property type="entry name" value="PHR_CRY_ALPHA_BETA"/>
    <property type="match status" value="1"/>
</dbReference>
<evidence type="ECO:0000256" key="2">
    <source>
        <dbReference type="ARBA" id="ARBA00022630"/>
    </source>
</evidence>
<dbReference type="GO" id="GO:0006139">
    <property type="term" value="P:nucleobase-containing compound metabolic process"/>
    <property type="evidence" value="ECO:0007669"/>
    <property type="project" value="UniProtKB-ARBA"/>
</dbReference>
<dbReference type="Pfam" id="PF00875">
    <property type="entry name" value="DNA_photolyase"/>
    <property type="match status" value="1"/>
</dbReference>
<evidence type="ECO:0000313" key="10">
    <source>
        <dbReference type="Proteomes" id="UP000660262"/>
    </source>
</evidence>
<feature type="domain" description="Photolyase/cryptochrome alpha/beta" evidence="8">
    <location>
        <begin position="117"/>
        <end position="251"/>
    </location>
</feature>
<feature type="compositionally biased region" description="Gly residues" evidence="7">
    <location>
        <begin position="447"/>
        <end position="461"/>
    </location>
</feature>
<dbReference type="AlphaFoldDB" id="A0A830I098"/>
<keyword evidence="3 5" id="KW-0274">FAD</keyword>
<dbReference type="GO" id="GO:0071949">
    <property type="term" value="F:FAD binding"/>
    <property type="evidence" value="ECO:0007669"/>
    <property type="project" value="TreeGrafter"/>
</dbReference>
<feature type="site" description="Electron transfer via tryptophanyl radical" evidence="6">
    <location>
        <position position="591"/>
    </location>
</feature>
<feature type="binding site" evidence="5">
    <location>
        <position position="504"/>
    </location>
    <ligand>
        <name>FAD</name>
        <dbReference type="ChEBI" id="CHEBI:57692"/>
    </ligand>
</feature>
<evidence type="ECO:0000256" key="5">
    <source>
        <dbReference type="PIRSR" id="PIRSR602081-1"/>
    </source>
</evidence>
<feature type="region of interest" description="Disordered" evidence="7">
    <location>
        <begin position="412"/>
        <end position="461"/>
    </location>
</feature>
<dbReference type="Pfam" id="PF03441">
    <property type="entry name" value="FAD_binding_7"/>
    <property type="match status" value="1"/>
</dbReference>
<dbReference type="PRINTS" id="PR00147">
    <property type="entry name" value="DNAPHOTLYASE"/>
</dbReference>
<dbReference type="InterPro" id="IPR006050">
    <property type="entry name" value="DNA_photolyase_N"/>
</dbReference>
<evidence type="ECO:0000313" key="9">
    <source>
        <dbReference type="EMBL" id="GHP10557.1"/>
    </source>
</evidence>
<comment type="cofactor">
    <cofactor evidence="5">
        <name>FAD</name>
        <dbReference type="ChEBI" id="CHEBI:57692"/>
    </cofactor>
    <text evidence="5">Binds 1 FAD per subunit.</text>
</comment>
<feature type="binding site" evidence="5">
    <location>
        <begin position="365"/>
        <end position="369"/>
    </location>
    <ligand>
        <name>FAD</name>
        <dbReference type="ChEBI" id="CHEBI:57692"/>
    </ligand>
</feature>
<dbReference type="GO" id="GO:0003677">
    <property type="term" value="F:DNA binding"/>
    <property type="evidence" value="ECO:0007669"/>
    <property type="project" value="TreeGrafter"/>
</dbReference>
<feature type="compositionally biased region" description="Low complexity" evidence="7">
    <location>
        <begin position="53"/>
        <end position="92"/>
    </location>
</feature>
<dbReference type="SUPFAM" id="SSF48173">
    <property type="entry name" value="Cryptochrome/photolyase FAD-binding domain"/>
    <property type="match status" value="2"/>
</dbReference>
<organism evidence="9 10">
    <name type="scientific">Pycnococcus provasolii</name>
    <dbReference type="NCBI Taxonomy" id="41880"/>
    <lineage>
        <taxon>Eukaryota</taxon>
        <taxon>Viridiplantae</taxon>
        <taxon>Chlorophyta</taxon>
        <taxon>Pseudoscourfieldiophyceae</taxon>
        <taxon>Pseudoscourfieldiales</taxon>
        <taxon>Pycnococcaceae</taxon>
        <taxon>Pycnococcus</taxon>
    </lineage>
</organism>
<proteinExistence type="inferred from homology"/>
<dbReference type="InterPro" id="IPR002081">
    <property type="entry name" value="Cryptochrome/DNA_photolyase_1"/>
</dbReference>
<dbReference type="GO" id="GO:0003904">
    <property type="term" value="F:deoxyribodipyrimidine photo-lyase activity"/>
    <property type="evidence" value="ECO:0007669"/>
    <property type="project" value="TreeGrafter"/>
</dbReference>
<dbReference type="InterPro" id="IPR036134">
    <property type="entry name" value="Crypto/Photolyase_FAD-like_sf"/>
</dbReference>
<comment type="caution">
    <text evidence="9">The sequence shown here is derived from an EMBL/GenBank/DDBJ whole genome shotgun (WGS) entry which is preliminary data.</text>
</comment>
<evidence type="ECO:0000256" key="1">
    <source>
        <dbReference type="ARBA" id="ARBA00005862"/>
    </source>
</evidence>
<dbReference type="GO" id="GO:0006950">
    <property type="term" value="P:response to stress"/>
    <property type="evidence" value="ECO:0007669"/>
    <property type="project" value="UniProtKB-ARBA"/>
</dbReference>
<dbReference type="GO" id="GO:0005737">
    <property type="term" value="C:cytoplasm"/>
    <property type="evidence" value="ECO:0007669"/>
    <property type="project" value="TreeGrafter"/>
</dbReference>
<evidence type="ECO:0000259" key="8">
    <source>
        <dbReference type="PROSITE" id="PS51645"/>
    </source>
</evidence>
<evidence type="ECO:0000256" key="3">
    <source>
        <dbReference type="ARBA" id="ARBA00022827"/>
    </source>
</evidence>
<dbReference type="GO" id="GO:0032922">
    <property type="term" value="P:circadian regulation of gene expression"/>
    <property type="evidence" value="ECO:0007669"/>
    <property type="project" value="TreeGrafter"/>
</dbReference>
<dbReference type="SUPFAM" id="SSF52425">
    <property type="entry name" value="Cryptochrome/photolyase, N-terminal domain"/>
    <property type="match status" value="1"/>
</dbReference>
<dbReference type="EMBL" id="BNJQ01000030">
    <property type="protein sequence ID" value="GHP10557.1"/>
    <property type="molecule type" value="Genomic_DNA"/>
</dbReference>
<feature type="compositionally biased region" description="Basic and acidic residues" evidence="7">
    <location>
        <begin position="790"/>
        <end position="802"/>
    </location>
</feature>
<name>A0A830I098_9CHLO</name>
<feature type="region of interest" description="Disordered" evidence="7">
    <location>
        <begin position="1"/>
        <end position="108"/>
    </location>
</feature>
<feature type="binding site" evidence="5">
    <location>
        <begin position="604"/>
        <end position="606"/>
    </location>
    <ligand>
        <name>FAD</name>
        <dbReference type="ChEBI" id="CHEBI:57692"/>
    </ligand>
</feature>
<gene>
    <name evidence="9" type="ORF">PPROV_000928800</name>
</gene>
<evidence type="ECO:0000256" key="4">
    <source>
        <dbReference type="ARBA" id="ARBA00022991"/>
    </source>
</evidence>
<reference evidence="9" key="1">
    <citation type="submission" date="2020-10" db="EMBL/GenBank/DDBJ databases">
        <title>Unveiling of a novel bifunctional photoreceptor, Dualchrome1, isolated from a cosmopolitan green alga.</title>
        <authorList>
            <person name="Suzuki S."/>
            <person name="Kawachi M."/>
        </authorList>
    </citation>
    <scope>NUCLEOTIDE SEQUENCE</scope>
    <source>
        <strain evidence="9">NIES 2893</strain>
    </source>
</reference>
<feature type="compositionally biased region" description="Acidic residues" evidence="7">
    <location>
        <begin position="416"/>
        <end position="426"/>
    </location>
</feature>
<dbReference type="Gene3D" id="3.40.50.620">
    <property type="entry name" value="HUPs"/>
    <property type="match status" value="1"/>
</dbReference>
<dbReference type="OrthoDB" id="435881at2759"/>
<dbReference type="InterPro" id="IPR036155">
    <property type="entry name" value="Crypto/Photolyase_N_sf"/>
</dbReference>
<dbReference type="Proteomes" id="UP000660262">
    <property type="component" value="Unassembled WGS sequence"/>
</dbReference>
<dbReference type="PROSITE" id="PS00691">
    <property type="entry name" value="DNA_PHOTOLYASES_1_2"/>
    <property type="match status" value="1"/>
</dbReference>
<dbReference type="Gene3D" id="1.10.579.10">
    <property type="entry name" value="DNA Cyclobutane Dipyrimidine Photolyase, subunit A, domain 3"/>
    <property type="match status" value="1"/>
</dbReference>
<dbReference type="InterPro" id="IPR005101">
    <property type="entry name" value="Cryptochr/Photolyase_FAD-bd"/>
</dbReference>